<dbReference type="SMART" id="SM00387">
    <property type="entry name" value="HATPase_c"/>
    <property type="match status" value="1"/>
</dbReference>
<evidence type="ECO:0000256" key="15">
    <source>
        <dbReference type="PROSITE-ProRule" id="PRU00169"/>
    </source>
</evidence>
<dbReference type="Pfam" id="PF13426">
    <property type="entry name" value="PAS_9"/>
    <property type="match status" value="1"/>
</dbReference>
<organism evidence="24 25">
    <name type="scientific">Dyella acidiphila</name>
    <dbReference type="NCBI Taxonomy" id="2775866"/>
    <lineage>
        <taxon>Bacteria</taxon>
        <taxon>Pseudomonadati</taxon>
        <taxon>Pseudomonadota</taxon>
        <taxon>Gammaproteobacteria</taxon>
        <taxon>Lysobacterales</taxon>
        <taxon>Rhodanobacteraceae</taxon>
        <taxon>Dyella</taxon>
    </lineage>
</organism>
<dbReference type="PROSITE" id="PS50112">
    <property type="entry name" value="PAS"/>
    <property type="match status" value="2"/>
</dbReference>
<feature type="domain" description="Response regulatory" evidence="19">
    <location>
        <begin position="1120"/>
        <end position="1237"/>
    </location>
</feature>
<dbReference type="Gene3D" id="6.10.340.10">
    <property type="match status" value="1"/>
</dbReference>
<dbReference type="InterPro" id="IPR024478">
    <property type="entry name" value="HlyB_4HB_MCP"/>
</dbReference>
<dbReference type="SMART" id="SM00448">
    <property type="entry name" value="REC"/>
    <property type="match status" value="2"/>
</dbReference>
<dbReference type="EMBL" id="JACZZA010000011">
    <property type="protein sequence ID" value="MBE1161995.1"/>
    <property type="molecule type" value="Genomic_DNA"/>
</dbReference>
<accession>A0ABR9GD67</accession>
<dbReference type="SMART" id="SM00073">
    <property type="entry name" value="HPT"/>
    <property type="match status" value="1"/>
</dbReference>
<dbReference type="Pfam" id="PF02518">
    <property type="entry name" value="HATPase_c"/>
    <property type="match status" value="1"/>
</dbReference>
<dbReference type="InterPro" id="IPR013656">
    <property type="entry name" value="PAS_4"/>
</dbReference>
<dbReference type="PANTHER" id="PTHR45339">
    <property type="entry name" value="HYBRID SIGNAL TRANSDUCTION HISTIDINE KINASE J"/>
    <property type="match status" value="1"/>
</dbReference>
<evidence type="ECO:0000259" key="19">
    <source>
        <dbReference type="PROSITE" id="PS50110"/>
    </source>
</evidence>
<evidence type="ECO:0000256" key="10">
    <source>
        <dbReference type="ARBA" id="ARBA00022840"/>
    </source>
</evidence>
<dbReference type="InterPro" id="IPR036641">
    <property type="entry name" value="HPT_dom_sf"/>
</dbReference>
<keyword evidence="9" id="KW-0418">Kinase</keyword>
<dbReference type="InterPro" id="IPR004358">
    <property type="entry name" value="Sig_transdc_His_kin-like_C"/>
</dbReference>
<dbReference type="PROSITE" id="PS50885">
    <property type="entry name" value="HAMP"/>
    <property type="match status" value="1"/>
</dbReference>
<evidence type="ECO:0000313" key="25">
    <source>
        <dbReference type="Proteomes" id="UP000651010"/>
    </source>
</evidence>
<keyword evidence="6" id="KW-0808">Transferase</keyword>
<evidence type="ECO:0000256" key="1">
    <source>
        <dbReference type="ARBA" id="ARBA00000085"/>
    </source>
</evidence>
<dbReference type="InterPro" id="IPR035965">
    <property type="entry name" value="PAS-like_dom_sf"/>
</dbReference>
<evidence type="ECO:0000256" key="2">
    <source>
        <dbReference type="ARBA" id="ARBA00004651"/>
    </source>
</evidence>
<dbReference type="Gene3D" id="3.30.450.20">
    <property type="entry name" value="PAS domain"/>
    <property type="match status" value="2"/>
</dbReference>
<dbReference type="InterPro" id="IPR003660">
    <property type="entry name" value="HAMP_dom"/>
</dbReference>
<evidence type="ECO:0000259" key="23">
    <source>
        <dbReference type="PROSITE" id="PS50894"/>
    </source>
</evidence>
<evidence type="ECO:0000256" key="3">
    <source>
        <dbReference type="ARBA" id="ARBA00012438"/>
    </source>
</evidence>
<evidence type="ECO:0000256" key="9">
    <source>
        <dbReference type="ARBA" id="ARBA00022777"/>
    </source>
</evidence>
<keyword evidence="12" id="KW-0902">Two-component regulatory system</keyword>
<dbReference type="InterPro" id="IPR036097">
    <property type="entry name" value="HisK_dim/P_sf"/>
</dbReference>
<keyword evidence="7 17" id="KW-0812">Transmembrane</keyword>
<feature type="domain" description="HAMP" evidence="22">
    <location>
        <begin position="226"/>
        <end position="279"/>
    </location>
</feature>
<dbReference type="SUPFAM" id="SSF55874">
    <property type="entry name" value="ATPase domain of HSP90 chaperone/DNA topoisomerase II/histidine kinase"/>
    <property type="match status" value="1"/>
</dbReference>
<dbReference type="Pfam" id="PF12729">
    <property type="entry name" value="4HB_MCP_1"/>
    <property type="match status" value="1"/>
</dbReference>
<evidence type="ECO:0000256" key="17">
    <source>
        <dbReference type="SAM" id="Phobius"/>
    </source>
</evidence>
<dbReference type="InterPro" id="IPR008207">
    <property type="entry name" value="Sig_transdc_His_kin_Hpt_dom"/>
</dbReference>
<feature type="coiled-coil region" evidence="16">
    <location>
        <begin position="430"/>
        <end position="464"/>
    </location>
</feature>
<feature type="modified residue" description="4-aspartylphosphate" evidence="15">
    <location>
        <position position="1170"/>
    </location>
</feature>
<dbReference type="CDD" id="cd00082">
    <property type="entry name" value="HisKA"/>
    <property type="match status" value="1"/>
</dbReference>
<keyword evidence="10" id="KW-0067">ATP-binding</keyword>
<evidence type="ECO:0000313" key="24">
    <source>
        <dbReference type="EMBL" id="MBE1161995.1"/>
    </source>
</evidence>
<keyword evidence="13 17" id="KW-0472">Membrane</keyword>
<dbReference type="InterPro" id="IPR003661">
    <property type="entry name" value="HisK_dim/P_dom"/>
</dbReference>
<evidence type="ECO:0000259" key="22">
    <source>
        <dbReference type="PROSITE" id="PS50885"/>
    </source>
</evidence>
<evidence type="ECO:0000256" key="11">
    <source>
        <dbReference type="ARBA" id="ARBA00022989"/>
    </source>
</evidence>
<evidence type="ECO:0000256" key="5">
    <source>
        <dbReference type="ARBA" id="ARBA00022553"/>
    </source>
</evidence>
<dbReference type="Pfam" id="PF08448">
    <property type="entry name" value="PAS_4"/>
    <property type="match status" value="1"/>
</dbReference>
<feature type="domain" description="PAS" evidence="20">
    <location>
        <begin position="464"/>
        <end position="517"/>
    </location>
</feature>
<evidence type="ECO:0000256" key="13">
    <source>
        <dbReference type="ARBA" id="ARBA00023136"/>
    </source>
</evidence>
<dbReference type="Gene3D" id="1.10.287.130">
    <property type="match status" value="1"/>
</dbReference>
<keyword evidence="5 15" id="KW-0597">Phosphoprotein</keyword>
<dbReference type="SUPFAM" id="SSF47226">
    <property type="entry name" value="Histidine-containing phosphotransfer domain, HPT domain"/>
    <property type="match status" value="1"/>
</dbReference>
<dbReference type="InterPro" id="IPR036890">
    <property type="entry name" value="HATPase_C_sf"/>
</dbReference>
<evidence type="ECO:0000256" key="14">
    <source>
        <dbReference type="PROSITE-ProRule" id="PRU00110"/>
    </source>
</evidence>
<keyword evidence="4" id="KW-1003">Cell membrane</keyword>
<sequence>MNTLLGRLERLSLRRRLQIGFGGILLLAVLLGIFSLSVQRLQRDQIDRLYEMDALGLVYIEEARAALGDIGQNLRQAVLVDRADERLDALHEVVASEAAMQREIELARPRIYRADSKQALARFEIAFAGYWNHVEQVAALLRATANPATGARDVSAATALLMSPGFRQSDASVNQALARVEQIKREGADREVANAAARFRYGVQLTLWILALSLGAGALFSKLISRSIQRPTEGLRRALDALSSGLLDTAVPYTEYPNEVGGLARSIVTLQHEATQMAGQRWVKTHVAAIAAELQAATDAEDMANRFLGFLSRPLQLVRGVFYVCEEATGQLQLSGNYAAGHVTPCFQLGEGEVGRCAAERKPISLLPPASSHPHTLLPVIRGERLFGVIELVAELPFDANQRVLLDELTPMLAINLEILERAAYTRHLLDESRRQAELTAHQAERLQEKTVELESQQKTIEAARAWYRGIIESAPDGMMIVGQDGRIILVNPKVAAIFGYAECELIGANIELLVPSASRGHHVGFRHQFFADGVSRQMGDVQADLHGVRKDGVEFSVEIGLSFLPKLDGEGICVCASVRDVTERRAMEAAIQKSEERLRLILDSSPVSIAVSTQGRLRFANPQFIRIFGIGPGDLTNHMYVCEGERERIWEQLQSAGAVADHDVRMYDLARRERDMLITYLPINYDGEPGVLGWIVDITERKAAQAAILHAKEIAEEATQAKSDFLANMSHEIRTPMNAIIGMSHLALEADPDAKMRNYLDKIHRSGKALLGIINDILDFSKIEAGQMRMEQIAFRLDDVLDHVADIVGLKAEEKGLELLFQVAPELPAGLVGDPLRLGQILLNLGNNAVKFTERGTVVVGAEPVSMADDQAELHFWVRDSGIGMSAEQCGRIFESFVQADSSTTRRYGGTGLGLAISKKLVSLMQGRIWVESGVGRGSTFHFHVFLGMQKNREEHQYADTYAFSGLRGLVVDDNEAARAILSTMVRSLGVEVDAVTGGDDALALLARAEREHRPYSLLFMDWKMPHVDGIETLSRLQSVEQTHVPAVIMVTAYGRDKALDEARRRGVELNGLLTKPVMPSALHEILAATLGQQKAAAIHASPPTRSLGQHRSALRGCRVLLVEDNELNLELASELLRTAEVEISVARNGQEAVDLLAADRHFDGVLMDCQMPVMDGYAATRAIREQLGLTQLPIIAMTADAMASDRDNALAAGMNDHIGKPLDVSLMLATMARWIKPGRAAESQVATATGVSGTSSFPAIPGIDQRAGLATCANMPALYRRLLHMFAQDYADFARLFEAARHAADVDAAARLAHTLRGASANIGAMAVAGHVAELEQACKAAAPSGHVDQLLAVVVSVLDPVIAGLAALDATQSA</sequence>
<dbReference type="SUPFAM" id="SSF55785">
    <property type="entry name" value="PYP-like sensor domain (PAS domain)"/>
    <property type="match status" value="2"/>
</dbReference>
<feature type="domain" description="HPt" evidence="23">
    <location>
        <begin position="1277"/>
        <end position="1371"/>
    </location>
</feature>
<dbReference type="Pfam" id="PF01627">
    <property type="entry name" value="Hpt"/>
    <property type="match status" value="1"/>
</dbReference>
<comment type="subcellular location">
    <subcellularLocation>
        <location evidence="2">Cell membrane</location>
        <topology evidence="2">Multi-pass membrane protein</topology>
    </subcellularLocation>
</comment>
<name>A0ABR9GD67_9GAMM</name>
<keyword evidence="25" id="KW-1185">Reference proteome</keyword>
<dbReference type="NCBIfam" id="TIGR00229">
    <property type="entry name" value="sensory_box"/>
    <property type="match status" value="2"/>
</dbReference>
<evidence type="ECO:0000259" key="18">
    <source>
        <dbReference type="PROSITE" id="PS50109"/>
    </source>
</evidence>
<dbReference type="PANTHER" id="PTHR45339:SF1">
    <property type="entry name" value="HYBRID SIGNAL TRANSDUCTION HISTIDINE KINASE J"/>
    <property type="match status" value="1"/>
</dbReference>
<dbReference type="SUPFAM" id="SSF47384">
    <property type="entry name" value="Homodimeric domain of signal transducing histidine kinase"/>
    <property type="match status" value="1"/>
</dbReference>
<feature type="domain" description="PAS" evidence="20">
    <location>
        <begin position="595"/>
        <end position="642"/>
    </location>
</feature>
<reference evidence="24 25" key="1">
    <citation type="submission" date="2020-09" db="EMBL/GenBank/DDBJ databases">
        <title>Dyella sp. 7MK23 isolated from forest soil.</title>
        <authorList>
            <person name="Fu J."/>
        </authorList>
    </citation>
    <scope>NUCLEOTIDE SEQUENCE [LARGE SCALE GENOMIC DNA]</scope>
    <source>
        <strain evidence="24 25">7MK23</strain>
    </source>
</reference>
<dbReference type="PRINTS" id="PR00344">
    <property type="entry name" value="BCTRLSENSOR"/>
</dbReference>
<dbReference type="SMART" id="SM00304">
    <property type="entry name" value="HAMP"/>
    <property type="match status" value="1"/>
</dbReference>
<dbReference type="CDD" id="cd16922">
    <property type="entry name" value="HATPase_EvgS-ArcB-TorS-like"/>
    <property type="match status" value="1"/>
</dbReference>
<dbReference type="InterPro" id="IPR000014">
    <property type="entry name" value="PAS"/>
</dbReference>
<dbReference type="PROSITE" id="PS50894">
    <property type="entry name" value="HPT"/>
    <property type="match status" value="1"/>
</dbReference>
<dbReference type="CDD" id="cd00130">
    <property type="entry name" value="PAS"/>
    <property type="match status" value="2"/>
</dbReference>
<protein>
    <recommendedName>
        <fullName evidence="3">histidine kinase</fullName>
        <ecNumber evidence="3">2.7.13.3</ecNumber>
    </recommendedName>
</protein>
<dbReference type="InterPro" id="IPR001789">
    <property type="entry name" value="Sig_transdc_resp-reg_receiver"/>
</dbReference>
<dbReference type="SMART" id="SM00388">
    <property type="entry name" value="HisKA"/>
    <property type="match status" value="1"/>
</dbReference>
<comment type="caution">
    <text evidence="24">The sequence shown here is derived from an EMBL/GenBank/DDBJ whole genome shotgun (WGS) entry which is preliminary data.</text>
</comment>
<feature type="modified residue" description="Phosphohistidine" evidence="14">
    <location>
        <position position="1316"/>
    </location>
</feature>
<comment type="catalytic activity">
    <reaction evidence="1">
        <text>ATP + protein L-histidine = ADP + protein N-phospho-L-histidine.</text>
        <dbReference type="EC" id="2.7.13.3"/>
    </reaction>
</comment>
<dbReference type="Gene3D" id="3.40.50.2300">
    <property type="match status" value="2"/>
</dbReference>
<keyword evidence="8" id="KW-0547">Nucleotide-binding</keyword>
<dbReference type="PROSITE" id="PS50113">
    <property type="entry name" value="PAC"/>
    <property type="match status" value="1"/>
</dbReference>
<evidence type="ECO:0000256" key="7">
    <source>
        <dbReference type="ARBA" id="ARBA00022692"/>
    </source>
</evidence>
<feature type="domain" description="PAC" evidence="21">
    <location>
        <begin position="542"/>
        <end position="594"/>
    </location>
</feature>
<feature type="domain" description="Histidine kinase" evidence="18">
    <location>
        <begin position="729"/>
        <end position="950"/>
    </location>
</feature>
<keyword evidence="16" id="KW-0175">Coiled coil</keyword>
<feature type="modified residue" description="4-aspartylphosphate" evidence="15">
    <location>
        <position position="1023"/>
    </location>
</feature>
<feature type="domain" description="Response regulatory" evidence="19">
    <location>
        <begin position="969"/>
        <end position="1092"/>
    </location>
</feature>
<dbReference type="EC" id="2.7.13.3" evidence="3"/>
<dbReference type="Pfam" id="PF00072">
    <property type="entry name" value="Response_reg"/>
    <property type="match status" value="2"/>
</dbReference>
<dbReference type="PROSITE" id="PS50110">
    <property type="entry name" value="RESPONSE_REGULATORY"/>
    <property type="match status" value="2"/>
</dbReference>
<evidence type="ECO:0000256" key="8">
    <source>
        <dbReference type="ARBA" id="ARBA00022741"/>
    </source>
</evidence>
<feature type="transmembrane region" description="Helical" evidence="17">
    <location>
        <begin position="20"/>
        <end position="38"/>
    </location>
</feature>
<evidence type="ECO:0000256" key="6">
    <source>
        <dbReference type="ARBA" id="ARBA00022679"/>
    </source>
</evidence>
<proteinExistence type="predicted"/>
<gene>
    <name evidence="24" type="ORF">IGX34_16550</name>
</gene>
<dbReference type="SUPFAM" id="SSF52172">
    <property type="entry name" value="CheY-like"/>
    <property type="match status" value="2"/>
</dbReference>
<dbReference type="PROSITE" id="PS50109">
    <property type="entry name" value="HIS_KIN"/>
    <property type="match status" value="1"/>
</dbReference>
<dbReference type="SMART" id="SM00091">
    <property type="entry name" value="PAS"/>
    <property type="match status" value="2"/>
</dbReference>
<evidence type="ECO:0000259" key="21">
    <source>
        <dbReference type="PROSITE" id="PS50113"/>
    </source>
</evidence>
<keyword evidence="11 17" id="KW-1133">Transmembrane helix</keyword>
<dbReference type="InterPro" id="IPR005467">
    <property type="entry name" value="His_kinase_dom"/>
</dbReference>
<dbReference type="Gene3D" id="1.20.120.160">
    <property type="entry name" value="HPT domain"/>
    <property type="match status" value="1"/>
</dbReference>
<dbReference type="InterPro" id="IPR011006">
    <property type="entry name" value="CheY-like_superfamily"/>
</dbReference>
<evidence type="ECO:0000256" key="12">
    <source>
        <dbReference type="ARBA" id="ARBA00023012"/>
    </source>
</evidence>
<dbReference type="SUPFAM" id="SSF55781">
    <property type="entry name" value="GAF domain-like"/>
    <property type="match status" value="1"/>
</dbReference>
<dbReference type="InterPro" id="IPR000700">
    <property type="entry name" value="PAS-assoc_C"/>
</dbReference>
<evidence type="ECO:0000259" key="20">
    <source>
        <dbReference type="PROSITE" id="PS50112"/>
    </source>
</evidence>
<dbReference type="Gene3D" id="3.30.565.10">
    <property type="entry name" value="Histidine kinase-like ATPase, C-terminal domain"/>
    <property type="match status" value="1"/>
</dbReference>
<dbReference type="InterPro" id="IPR003594">
    <property type="entry name" value="HATPase_dom"/>
</dbReference>
<evidence type="ECO:0000256" key="16">
    <source>
        <dbReference type="SAM" id="Coils"/>
    </source>
</evidence>
<dbReference type="CDD" id="cd17546">
    <property type="entry name" value="REC_hyHK_CKI1_RcsC-like"/>
    <property type="match status" value="2"/>
</dbReference>
<dbReference type="Proteomes" id="UP000651010">
    <property type="component" value="Unassembled WGS sequence"/>
</dbReference>
<dbReference type="RefSeq" id="WP_192556836.1">
    <property type="nucleotide sequence ID" value="NZ_JACZZA010000011.1"/>
</dbReference>
<dbReference type="Pfam" id="PF00512">
    <property type="entry name" value="HisKA"/>
    <property type="match status" value="1"/>
</dbReference>
<evidence type="ECO:0000256" key="4">
    <source>
        <dbReference type="ARBA" id="ARBA00022475"/>
    </source>
</evidence>